<keyword evidence="2" id="KW-1185">Reference proteome</keyword>
<organism evidence="1 2">
    <name type="scientific">Streptomyces asoensis</name>
    <dbReference type="NCBI Taxonomy" id="249586"/>
    <lineage>
        <taxon>Bacteria</taxon>
        <taxon>Bacillati</taxon>
        <taxon>Actinomycetota</taxon>
        <taxon>Actinomycetes</taxon>
        <taxon>Kitasatosporales</taxon>
        <taxon>Streptomycetaceae</taxon>
        <taxon>Streptomyces</taxon>
    </lineage>
</organism>
<protein>
    <submittedName>
        <fullName evidence="1">Uncharacterized protein</fullName>
    </submittedName>
</protein>
<evidence type="ECO:0000313" key="1">
    <source>
        <dbReference type="EMBL" id="GHI61782.1"/>
    </source>
</evidence>
<gene>
    <name evidence="1" type="ORF">Saso_34320</name>
</gene>
<proteinExistence type="predicted"/>
<sequence length="98" mass="10787">MDATSTSAVRAAVSCVEAIRLNLARSVNTQTYGRTAWTGRFRPYIEAFDRYDDFRTFYAVSGRTRRPDGRGTSRAHATLRVAYSAISAIGGRSSVSTE</sequence>
<accession>A0ABQ3S0Y4</accession>
<comment type="caution">
    <text evidence="1">The sequence shown here is derived from an EMBL/GenBank/DDBJ whole genome shotgun (WGS) entry which is preliminary data.</text>
</comment>
<reference evidence="2" key="1">
    <citation type="submission" date="2023-07" db="EMBL/GenBank/DDBJ databases">
        <title>Whole genome shotgun sequence of Streptomyces cacaoi subsp. asoensis NBRC 13813.</title>
        <authorList>
            <person name="Komaki H."/>
            <person name="Tamura T."/>
        </authorList>
    </citation>
    <scope>NUCLEOTIDE SEQUENCE [LARGE SCALE GENOMIC DNA]</scope>
    <source>
        <strain evidence="2">NBRC 13813</strain>
    </source>
</reference>
<dbReference type="EMBL" id="BNEB01000003">
    <property type="protein sequence ID" value="GHI61782.1"/>
    <property type="molecule type" value="Genomic_DNA"/>
</dbReference>
<dbReference type="Proteomes" id="UP000649259">
    <property type="component" value="Unassembled WGS sequence"/>
</dbReference>
<name>A0ABQ3S0Y4_9ACTN</name>
<evidence type="ECO:0000313" key="2">
    <source>
        <dbReference type="Proteomes" id="UP000649259"/>
    </source>
</evidence>